<dbReference type="Gene3D" id="3.40.50.300">
    <property type="entry name" value="P-loop containing nucleotide triphosphate hydrolases"/>
    <property type="match status" value="1"/>
</dbReference>
<reference evidence="6 7" key="1">
    <citation type="submission" date="2016-10" db="EMBL/GenBank/DDBJ databases">
        <authorList>
            <person name="de Groot N.N."/>
        </authorList>
    </citation>
    <scope>NUCLEOTIDE SEQUENCE [LARGE SCALE GENOMIC DNA]</scope>
    <source>
        <strain evidence="6 7">DSM 23310</strain>
    </source>
</reference>
<feature type="domain" description="ABC transporter" evidence="5">
    <location>
        <begin position="6"/>
        <end position="257"/>
    </location>
</feature>
<keyword evidence="7" id="KW-1185">Reference proteome</keyword>
<evidence type="ECO:0000313" key="7">
    <source>
        <dbReference type="Proteomes" id="UP000198828"/>
    </source>
</evidence>
<dbReference type="CDD" id="cd03257">
    <property type="entry name" value="ABC_NikE_OppD_transporters"/>
    <property type="match status" value="1"/>
</dbReference>
<evidence type="ECO:0000256" key="4">
    <source>
        <dbReference type="ARBA" id="ARBA00022840"/>
    </source>
</evidence>
<evidence type="ECO:0000259" key="5">
    <source>
        <dbReference type="PROSITE" id="PS50893"/>
    </source>
</evidence>
<dbReference type="Proteomes" id="UP000198828">
    <property type="component" value="Unassembled WGS sequence"/>
</dbReference>
<dbReference type="SMART" id="SM00382">
    <property type="entry name" value="AAA"/>
    <property type="match status" value="1"/>
</dbReference>
<dbReference type="PROSITE" id="PS50893">
    <property type="entry name" value="ABC_TRANSPORTER_2"/>
    <property type="match status" value="1"/>
</dbReference>
<proteinExistence type="inferred from homology"/>
<dbReference type="InterPro" id="IPR050319">
    <property type="entry name" value="ABC_transp_ATP-bind"/>
</dbReference>
<dbReference type="PANTHER" id="PTHR43776">
    <property type="entry name" value="TRANSPORT ATP-BINDING PROTEIN"/>
    <property type="match status" value="1"/>
</dbReference>
<dbReference type="InterPro" id="IPR003593">
    <property type="entry name" value="AAA+_ATPase"/>
</dbReference>
<comment type="similarity">
    <text evidence="1">Belongs to the ABC transporter superfamily.</text>
</comment>
<evidence type="ECO:0000313" key="6">
    <source>
        <dbReference type="EMBL" id="SDW65313.1"/>
    </source>
</evidence>
<dbReference type="GO" id="GO:0055085">
    <property type="term" value="P:transmembrane transport"/>
    <property type="evidence" value="ECO:0007669"/>
    <property type="project" value="UniProtKB-ARBA"/>
</dbReference>
<dbReference type="RefSeq" id="WP_093751523.1">
    <property type="nucleotide sequence ID" value="NZ_BSYN01000004.1"/>
</dbReference>
<organism evidence="6 7">
    <name type="scientific">Tepidimicrobium xylanilyticum</name>
    <dbReference type="NCBI Taxonomy" id="1123352"/>
    <lineage>
        <taxon>Bacteria</taxon>
        <taxon>Bacillati</taxon>
        <taxon>Bacillota</taxon>
        <taxon>Tissierellia</taxon>
        <taxon>Tissierellales</taxon>
        <taxon>Tepidimicrobiaceae</taxon>
        <taxon>Tepidimicrobium</taxon>
    </lineage>
</organism>
<keyword evidence="4 6" id="KW-0067">ATP-binding</keyword>
<protein>
    <submittedName>
        <fullName evidence="6">Peptide/nickel transport system ATP-binding protein</fullName>
    </submittedName>
</protein>
<evidence type="ECO:0000256" key="3">
    <source>
        <dbReference type="ARBA" id="ARBA00022741"/>
    </source>
</evidence>
<sequence length="323" mass="36263">MSEVLLEVKNLKKYFPVTKGVLKRKVGEVKAVDNVSLFIKEGETLGIVGESGCGKSTLGRTLLRLYEATEGEVTFKGIDVLKASKDQMKELRRKMQIVFQDPYSSLNPRMTVSQIIGEALVEHGLYRRGKELEDYVVEIMNKCGLARYHMNRYPHEFSGGQRQRIGVARALALNPSFIVADEPVSALDVSIQSQVINLFTDLQRELNISYMFISHDLGVVRYISHRVGVMYLGSLVELAEKNALFDSPKHPYTQALLSAIPVPDPTMKRDRIILEGDIPSPANPPSGCKFHTRCMYAKDICKEVVPEFRDLGGEHFVACHFAE</sequence>
<evidence type="ECO:0000256" key="1">
    <source>
        <dbReference type="ARBA" id="ARBA00005417"/>
    </source>
</evidence>
<dbReference type="NCBIfam" id="NF008453">
    <property type="entry name" value="PRK11308.1"/>
    <property type="match status" value="1"/>
</dbReference>
<dbReference type="Pfam" id="PF00005">
    <property type="entry name" value="ABC_tran"/>
    <property type="match status" value="1"/>
</dbReference>
<dbReference type="GO" id="GO:0016887">
    <property type="term" value="F:ATP hydrolysis activity"/>
    <property type="evidence" value="ECO:0007669"/>
    <property type="project" value="InterPro"/>
</dbReference>
<dbReference type="NCBIfam" id="TIGR01727">
    <property type="entry name" value="oligo_HPY"/>
    <property type="match status" value="1"/>
</dbReference>
<gene>
    <name evidence="6" type="ORF">SAMN05660923_01061</name>
</gene>
<dbReference type="InterPro" id="IPR013563">
    <property type="entry name" value="Oligopep_ABC_C"/>
</dbReference>
<name>A0A1H2VAJ2_9FIRM</name>
<accession>A0A1H2VAJ2</accession>
<dbReference type="InterPro" id="IPR027417">
    <property type="entry name" value="P-loop_NTPase"/>
</dbReference>
<keyword evidence="2" id="KW-0813">Transport</keyword>
<dbReference type="InterPro" id="IPR017871">
    <property type="entry name" value="ABC_transporter-like_CS"/>
</dbReference>
<keyword evidence="3" id="KW-0547">Nucleotide-binding</keyword>
<dbReference type="AlphaFoldDB" id="A0A1H2VAJ2"/>
<dbReference type="EMBL" id="FNNG01000003">
    <property type="protein sequence ID" value="SDW65313.1"/>
    <property type="molecule type" value="Genomic_DNA"/>
</dbReference>
<dbReference type="InterPro" id="IPR003439">
    <property type="entry name" value="ABC_transporter-like_ATP-bd"/>
</dbReference>
<dbReference type="GO" id="GO:0015833">
    <property type="term" value="P:peptide transport"/>
    <property type="evidence" value="ECO:0007669"/>
    <property type="project" value="InterPro"/>
</dbReference>
<dbReference type="OrthoDB" id="9806285at2"/>
<dbReference type="Pfam" id="PF08352">
    <property type="entry name" value="oligo_HPY"/>
    <property type="match status" value="1"/>
</dbReference>
<dbReference type="SUPFAM" id="SSF52540">
    <property type="entry name" value="P-loop containing nucleoside triphosphate hydrolases"/>
    <property type="match status" value="1"/>
</dbReference>
<dbReference type="PROSITE" id="PS00211">
    <property type="entry name" value="ABC_TRANSPORTER_1"/>
    <property type="match status" value="1"/>
</dbReference>
<dbReference type="FunFam" id="3.40.50.300:FF:000016">
    <property type="entry name" value="Oligopeptide ABC transporter ATP-binding component"/>
    <property type="match status" value="1"/>
</dbReference>
<dbReference type="GO" id="GO:0005524">
    <property type="term" value="F:ATP binding"/>
    <property type="evidence" value="ECO:0007669"/>
    <property type="project" value="UniProtKB-KW"/>
</dbReference>
<evidence type="ECO:0000256" key="2">
    <source>
        <dbReference type="ARBA" id="ARBA00022448"/>
    </source>
</evidence>